<dbReference type="CDD" id="cd04301">
    <property type="entry name" value="NAT_SF"/>
    <property type="match status" value="1"/>
</dbReference>
<dbReference type="SUPFAM" id="SSF55729">
    <property type="entry name" value="Acyl-CoA N-acyltransferases (Nat)"/>
    <property type="match status" value="1"/>
</dbReference>
<evidence type="ECO:0000313" key="2">
    <source>
        <dbReference type="EMBL" id="WZB89326.1"/>
    </source>
</evidence>
<dbReference type="EMBL" id="CP150886">
    <property type="protein sequence ID" value="WZB89326.1"/>
    <property type="molecule type" value="Genomic_DNA"/>
</dbReference>
<dbReference type="InterPro" id="IPR051531">
    <property type="entry name" value="N-acetyltransferase"/>
</dbReference>
<dbReference type="Pfam" id="PF13302">
    <property type="entry name" value="Acetyltransf_3"/>
    <property type="match status" value="1"/>
</dbReference>
<dbReference type="InterPro" id="IPR000182">
    <property type="entry name" value="GNAT_dom"/>
</dbReference>
<evidence type="ECO:0000259" key="1">
    <source>
        <dbReference type="PROSITE" id="PS51186"/>
    </source>
</evidence>
<reference evidence="2 3" key="1">
    <citation type="submission" date="2024-04" db="EMBL/GenBank/DDBJ databases">
        <title>Okeanomitos corallinicola gen. &amp; sp. nov. (Nostocales, Cyanobacteria), a new toxic marine heterocyst-forming cyanobacterium from a coral reef.</title>
        <authorList>
            <person name="Li H."/>
            <person name="Li R."/>
            <person name="Kang J."/>
            <person name="Hii K.S."/>
            <person name="Mohamed H.F."/>
            <person name="Xu X."/>
            <person name="Luo Z."/>
        </authorList>
    </citation>
    <scope>NUCLEOTIDE SEQUENCE [LARGE SCALE GENOMIC DNA]</scope>
    <source>
        <strain evidence="2 3">TIOX110</strain>
    </source>
</reference>
<sequence length="191" mass="21686">MLKSILLEQEYKPTGAKIFLATIQEYSHIQHLIKLAQDSRLIDLLGWNTFFEIHEIEKFIAAISSHALPYCRDSEPLVFGIYLTLDDFPIGYVVLKGMNVDLLAAEVGVVILDSRYRNKGYGRLGLQRIVNYAFNELQLKTIGSSILLSNKTSINMCKKTGFIIKETMYKSWTMPNGDLADMVLMELSKVT</sequence>
<dbReference type="PROSITE" id="PS51186">
    <property type="entry name" value="GNAT"/>
    <property type="match status" value="1"/>
</dbReference>
<dbReference type="RefSeq" id="WP_353932228.1">
    <property type="nucleotide sequence ID" value="NZ_CP150886.1"/>
</dbReference>
<feature type="domain" description="N-acetyltransferase" evidence="1">
    <location>
        <begin position="40"/>
        <end position="190"/>
    </location>
</feature>
<name>A0ABZ2UWG3_9CYAN</name>
<dbReference type="Proteomes" id="UP001483337">
    <property type="component" value="Chromosome"/>
</dbReference>
<keyword evidence="3" id="KW-1185">Reference proteome</keyword>
<proteinExistence type="predicted"/>
<dbReference type="Gene3D" id="3.40.630.30">
    <property type="match status" value="1"/>
</dbReference>
<dbReference type="InterPro" id="IPR016181">
    <property type="entry name" value="Acyl_CoA_acyltransferase"/>
</dbReference>
<accession>A0ABZ2UWG3</accession>
<gene>
    <name evidence="2" type="ORF">WJM97_06490</name>
</gene>
<evidence type="ECO:0000313" key="3">
    <source>
        <dbReference type="Proteomes" id="UP001483337"/>
    </source>
</evidence>
<organism evidence="2 3">
    <name type="scientific">Okeanomitos corallinicola TIOX110</name>
    <dbReference type="NCBI Taxonomy" id="3133117"/>
    <lineage>
        <taxon>Bacteria</taxon>
        <taxon>Bacillati</taxon>
        <taxon>Cyanobacteriota</taxon>
        <taxon>Cyanophyceae</taxon>
        <taxon>Nostocales</taxon>
        <taxon>Aphanizomenonaceae</taxon>
        <taxon>Okeanomitos</taxon>
    </lineage>
</organism>
<dbReference type="PANTHER" id="PTHR43792">
    <property type="entry name" value="GNAT FAMILY, PUTATIVE (AFU_ORTHOLOGUE AFUA_3G00765)-RELATED-RELATED"/>
    <property type="match status" value="1"/>
</dbReference>
<protein>
    <submittedName>
        <fullName evidence="2">GNAT family N-acetyltransferase</fullName>
    </submittedName>
</protein>